<protein>
    <submittedName>
        <fullName evidence="2">Transcriptional regulator</fullName>
    </submittedName>
</protein>
<feature type="domain" description="HTH cro/C1-type" evidence="1">
    <location>
        <begin position="32"/>
        <end position="84"/>
    </location>
</feature>
<comment type="caution">
    <text evidence="2">The sequence shown here is derived from an EMBL/GenBank/DDBJ whole genome shotgun (WGS) entry which is preliminary data.</text>
</comment>
<dbReference type="Pfam" id="PF17765">
    <property type="entry name" value="MLTR_LBD"/>
    <property type="match status" value="1"/>
</dbReference>
<dbReference type="Pfam" id="PF13560">
    <property type="entry name" value="HTH_31"/>
    <property type="match status" value="1"/>
</dbReference>
<dbReference type="PANTHER" id="PTHR35010:SF2">
    <property type="entry name" value="BLL4672 PROTEIN"/>
    <property type="match status" value="1"/>
</dbReference>
<dbReference type="InterPro" id="IPR010982">
    <property type="entry name" value="Lambda_DNA-bd_dom_sf"/>
</dbReference>
<keyword evidence="3" id="KW-1185">Reference proteome</keyword>
<dbReference type="Proteomes" id="UP000660745">
    <property type="component" value="Unassembled WGS sequence"/>
</dbReference>
<dbReference type="PROSITE" id="PS50943">
    <property type="entry name" value="HTH_CROC1"/>
    <property type="match status" value="1"/>
</dbReference>
<dbReference type="AlphaFoldDB" id="A0A918A301"/>
<dbReference type="EMBL" id="BMNK01000003">
    <property type="protein sequence ID" value="GGP05322.1"/>
    <property type="molecule type" value="Genomic_DNA"/>
</dbReference>
<dbReference type="PANTHER" id="PTHR35010">
    <property type="entry name" value="BLL4672 PROTEIN-RELATED"/>
    <property type="match status" value="1"/>
</dbReference>
<dbReference type="GO" id="GO:0003677">
    <property type="term" value="F:DNA binding"/>
    <property type="evidence" value="ECO:0007669"/>
    <property type="project" value="InterPro"/>
</dbReference>
<dbReference type="Gene3D" id="3.30.450.180">
    <property type="match status" value="1"/>
</dbReference>
<organism evidence="2 3">
    <name type="scientific">Nonomuraea glycinis</name>
    <dbReference type="NCBI Taxonomy" id="2047744"/>
    <lineage>
        <taxon>Bacteria</taxon>
        <taxon>Bacillati</taxon>
        <taxon>Actinomycetota</taxon>
        <taxon>Actinomycetes</taxon>
        <taxon>Streptosporangiales</taxon>
        <taxon>Streptosporangiaceae</taxon>
        <taxon>Nonomuraea</taxon>
    </lineage>
</organism>
<gene>
    <name evidence="2" type="ORF">GCM10012278_24390</name>
</gene>
<dbReference type="InterPro" id="IPR041413">
    <property type="entry name" value="MLTR_LBD"/>
</dbReference>
<reference evidence="2" key="2">
    <citation type="submission" date="2020-09" db="EMBL/GenBank/DDBJ databases">
        <authorList>
            <person name="Sun Q."/>
            <person name="Zhou Y."/>
        </authorList>
    </citation>
    <scope>NUCLEOTIDE SEQUENCE</scope>
    <source>
        <strain evidence="2">CGMCC 4.7430</strain>
    </source>
</reference>
<dbReference type="InterPro" id="IPR001387">
    <property type="entry name" value="Cro/C1-type_HTH"/>
</dbReference>
<evidence type="ECO:0000313" key="2">
    <source>
        <dbReference type="EMBL" id="GGP05322.1"/>
    </source>
</evidence>
<name>A0A918A301_9ACTN</name>
<dbReference type="SUPFAM" id="SSF47413">
    <property type="entry name" value="lambda repressor-like DNA-binding domains"/>
    <property type="match status" value="1"/>
</dbReference>
<dbReference type="Gene3D" id="1.10.260.40">
    <property type="entry name" value="lambda repressor-like DNA-binding domains"/>
    <property type="match status" value="1"/>
</dbReference>
<proteinExistence type="predicted"/>
<evidence type="ECO:0000313" key="3">
    <source>
        <dbReference type="Proteomes" id="UP000660745"/>
    </source>
</evidence>
<dbReference type="SMART" id="SM00530">
    <property type="entry name" value="HTH_XRE"/>
    <property type="match status" value="1"/>
</dbReference>
<reference evidence="2" key="1">
    <citation type="journal article" date="2014" name="Int. J. Syst. Evol. Microbiol.">
        <title>Complete genome sequence of Corynebacterium casei LMG S-19264T (=DSM 44701T), isolated from a smear-ripened cheese.</title>
        <authorList>
            <consortium name="US DOE Joint Genome Institute (JGI-PGF)"/>
            <person name="Walter F."/>
            <person name="Albersmeier A."/>
            <person name="Kalinowski J."/>
            <person name="Ruckert C."/>
        </authorList>
    </citation>
    <scope>NUCLEOTIDE SEQUENCE</scope>
    <source>
        <strain evidence="2">CGMCC 4.7430</strain>
    </source>
</reference>
<sequence length="276" mass="29891">MGFMLEHGSLATLLRAWRERADPVAAGLGGGERRRAKGLRREELAELAGVSVDYIKRLEQGRGHPSAGVVNSLSRALGLDRADYEYLCAVAGHAPADGLVPRHVGPGPRRLLERLDGVPVCLCDAAWTVLAWNPAWAALQCGPSTGHRWDRNVAWRAFTEIPGPTRRTPERRARFASTLVADLRAALLRYPADDQVAALVGDLRRASGTFAELWESGSTARYHDDQVTIDHPVVGEFTADCDLLTFRDGDLRAIVFTAEAGSGDAGRLRDAALPAP</sequence>
<evidence type="ECO:0000259" key="1">
    <source>
        <dbReference type="PROSITE" id="PS50943"/>
    </source>
</evidence>
<accession>A0A918A301</accession>
<dbReference type="CDD" id="cd00093">
    <property type="entry name" value="HTH_XRE"/>
    <property type="match status" value="1"/>
</dbReference>